<dbReference type="EMBL" id="CP162606">
    <property type="protein sequence ID" value="XDK34614.1"/>
    <property type="molecule type" value="Genomic_DNA"/>
</dbReference>
<reference evidence="3" key="1">
    <citation type="submission" date="2024-07" db="EMBL/GenBank/DDBJ databases">
        <title>Identification and characteristics of a novel species of coltsfoot's symbiotic bacteria.</title>
        <authorList>
            <person name="Juszczyk A."/>
            <person name="Jasielczuk I."/>
            <person name="Gurgul A."/>
            <person name="Rogala M."/>
            <person name="Kowalczyk A."/>
            <person name="Szmatola T."/>
            <person name="Kosecka-Strojek M."/>
            <person name="Arent Z."/>
            <person name="Latowski D."/>
        </authorList>
    </citation>
    <scope>NUCLEOTIDE SEQUENCE</scope>
    <source>
        <strain evidence="3">Hg7Tf</strain>
        <plasmid evidence="3">pMerc</plasmid>
    </source>
</reference>
<evidence type="ECO:0000256" key="1">
    <source>
        <dbReference type="SAM" id="MobiDB-lite"/>
    </source>
</evidence>
<feature type="region of interest" description="Disordered" evidence="1">
    <location>
        <begin position="159"/>
        <end position="178"/>
    </location>
</feature>
<evidence type="ECO:0000313" key="3">
    <source>
        <dbReference type="EMBL" id="XDK34614.1"/>
    </source>
</evidence>
<organism evidence="3">
    <name type="scientific">Pseudomonas sp. Hg7Tf</name>
    <dbReference type="NCBI Taxonomy" id="3236988"/>
    <lineage>
        <taxon>Bacteria</taxon>
        <taxon>Pseudomonadati</taxon>
        <taxon>Pseudomonadota</taxon>
        <taxon>Gammaproteobacteria</taxon>
        <taxon>Pseudomonadales</taxon>
        <taxon>Pseudomonadaceae</taxon>
        <taxon>Pseudomonas</taxon>
    </lineage>
</organism>
<dbReference type="AlphaFoldDB" id="A0AB39HQX2"/>
<accession>A0AB39HQX2</accession>
<evidence type="ECO:0000259" key="2">
    <source>
        <dbReference type="Pfam" id="PF18790"/>
    </source>
</evidence>
<dbReference type="RefSeq" id="WP_280043981.1">
    <property type="nucleotide sequence ID" value="NZ_CP162606.1"/>
</dbReference>
<keyword evidence="3" id="KW-0614">Plasmid</keyword>
<protein>
    <recommendedName>
        <fullName evidence="2">KfrB domain-containing protein</fullName>
    </recommendedName>
</protein>
<dbReference type="InterPro" id="IPR040782">
    <property type="entry name" value="KfrB"/>
</dbReference>
<gene>
    <name evidence="3" type="ORF">AB4Y39_00390</name>
</gene>
<sequence>MAEKSNLHNQIDARADWEKFRITGNQADADKAYNSAVAAGFGGNEKSPLLANVPQLSKAFDEGRADAKTEWAIGRKEDAIHNLQTKYLTPEVGKSYQGPIVDVDGDKAFQSIKHEGKNALVVHQLKDLVSTKADTFAPSGKVIDIRYAAQGIGVGKEVKELGDRSLSHTPKGMGGLSR</sequence>
<proteinExistence type="predicted"/>
<geneLocation type="plasmid" evidence="3">
    <name>pMerc</name>
</geneLocation>
<feature type="domain" description="KfrB" evidence="2">
    <location>
        <begin position="95"/>
        <end position="153"/>
    </location>
</feature>
<dbReference type="Pfam" id="PF18790">
    <property type="entry name" value="KfrB"/>
    <property type="match status" value="1"/>
</dbReference>
<name>A0AB39HQX2_9PSED</name>